<gene>
    <name evidence="1" type="ORF">CTOB1V02_LOCUS16409</name>
</gene>
<protein>
    <submittedName>
        <fullName evidence="1">Uncharacterized protein</fullName>
    </submittedName>
</protein>
<reference evidence="1" key="1">
    <citation type="submission" date="2020-11" db="EMBL/GenBank/DDBJ databases">
        <authorList>
            <person name="Tran Van P."/>
        </authorList>
    </citation>
    <scope>NUCLEOTIDE SEQUENCE</scope>
</reference>
<organism evidence="1">
    <name type="scientific">Cyprideis torosa</name>
    <dbReference type="NCBI Taxonomy" id="163714"/>
    <lineage>
        <taxon>Eukaryota</taxon>
        <taxon>Metazoa</taxon>
        <taxon>Ecdysozoa</taxon>
        <taxon>Arthropoda</taxon>
        <taxon>Crustacea</taxon>
        <taxon>Oligostraca</taxon>
        <taxon>Ostracoda</taxon>
        <taxon>Podocopa</taxon>
        <taxon>Podocopida</taxon>
        <taxon>Cytherocopina</taxon>
        <taxon>Cytheroidea</taxon>
        <taxon>Cytherideidae</taxon>
        <taxon>Cyprideis</taxon>
    </lineage>
</organism>
<dbReference type="EMBL" id="OB704688">
    <property type="protein sequence ID" value="CAD7238594.1"/>
    <property type="molecule type" value="Genomic_DNA"/>
</dbReference>
<proteinExistence type="predicted"/>
<evidence type="ECO:0000313" key="1">
    <source>
        <dbReference type="EMBL" id="CAD7238594.1"/>
    </source>
</evidence>
<sequence>MAAMRAFISFSTVLRRTPSSEDLSNILRCCATHGYWQNYSFNGRCQWFQQLQETGTSFVQHVPRKLTSTAKIIPWMEDAYWTEEANGSNIAEDGTLMNT</sequence>
<accession>A0A7R8WWT7</accession>
<feature type="non-terminal residue" evidence="1">
    <location>
        <position position="1"/>
    </location>
</feature>
<dbReference type="AlphaFoldDB" id="A0A7R8WWT7"/>
<name>A0A7R8WWT7_9CRUS</name>